<protein>
    <submittedName>
        <fullName evidence="2">Uncharacterized protein</fullName>
    </submittedName>
</protein>
<feature type="compositionally biased region" description="Gly residues" evidence="1">
    <location>
        <begin position="8"/>
        <end position="18"/>
    </location>
</feature>
<gene>
    <name evidence="2" type="ORF">GUJ93_ZPchr0011g27709</name>
</gene>
<reference evidence="2" key="2">
    <citation type="submission" date="2021-02" db="EMBL/GenBank/DDBJ databases">
        <authorList>
            <person name="Kimball J.A."/>
            <person name="Haas M.W."/>
            <person name="Macchietto M."/>
            <person name="Kono T."/>
            <person name="Duquette J."/>
            <person name="Shao M."/>
        </authorList>
    </citation>
    <scope>NUCLEOTIDE SEQUENCE</scope>
    <source>
        <tissue evidence="2">Fresh leaf tissue</tissue>
    </source>
</reference>
<name>A0A8J6BRR3_ZIZPA</name>
<feature type="region of interest" description="Disordered" evidence="1">
    <location>
        <begin position="1"/>
        <end position="20"/>
    </location>
</feature>
<dbReference type="EMBL" id="JAAALK010000081">
    <property type="protein sequence ID" value="KAG8091211.1"/>
    <property type="molecule type" value="Genomic_DNA"/>
</dbReference>
<organism evidence="2 3">
    <name type="scientific">Zizania palustris</name>
    <name type="common">Northern wild rice</name>
    <dbReference type="NCBI Taxonomy" id="103762"/>
    <lineage>
        <taxon>Eukaryota</taxon>
        <taxon>Viridiplantae</taxon>
        <taxon>Streptophyta</taxon>
        <taxon>Embryophyta</taxon>
        <taxon>Tracheophyta</taxon>
        <taxon>Spermatophyta</taxon>
        <taxon>Magnoliopsida</taxon>
        <taxon>Liliopsida</taxon>
        <taxon>Poales</taxon>
        <taxon>Poaceae</taxon>
        <taxon>BOP clade</taxon>
        <taxon>Oryzoideae</taxon>
        <taxon>Oryzeae</taxon>
        <taxon>Zizaniinae</taxon>
        <taxon>Zizania</taxon>
    </lineage>
</organism>
<dbReference type="AlphaFoldDB" id="A0A8J6BRR3"/>
<reference evidence="2" key="1">
    <citation type="journal article" date="2021" name="bioRxiv">
        <title>Whole Genome Assembly and Annotation of Northern Wild Rice, Zizania palustris L., Supports a Whole Genome Duplication in the Zizania Genus.</title>
        <authorList>
            <person name="Haas M."/>
            <person name="Kono T."/>
            <person name="Macchietto M."/>
            <person name="Millas R."/>
            <person name="McGilp L."/>
            <person name="Shao M."/>
            <person name="Duquette J."/>
            <person name="Hirsch C.N."/>
            <person name="Kimball J."/>
        </authorList>
    </citation>
    <scope>NUCLEOTIDE SEQUENCE</scope>
    <source>
        <tissue evidence="2">Fresh leaf tissue</tissue>
    </source>
</reference>
<dbReference type="Proteomes" id="UP000729402">
    <property type="component" value="Unassembled WGS sequence"/>
</dbReference>
<accession>A0A8J6BRR3</accession>
<keyword evidence="3" id="KW-1185">Reference proteome</keyword>
<evidence type="ECO:0000313" key="2">
    <source>
        <dbReference type="EMBL" id="KAG8091211.1"/>
    </source>
</evidence>
<proteinExistence type="predicted"/>
<sequence length="83" mass="8752">MDLAEGVVGTGGGSGAGGAAHHRSLAAALGVTLKDYGVHSAPYALRRTPYAPWRTPHSTVASRPPWRPPEFASTPKRRLDNYG</sequence>
<feature type="region of interest" description="Disordered" evidence="1">
    <location>
        <begin position="51"/>
        <end position="83"/>
    </location>
</feature>
<evidence type="ECO:0000313" key="3">
    <source>
        <dbReference type="Proteomes" id="UP000729402"/>
    </source>
</evidence>
<comment type="caution">
    <text evidence="2">The sequence shown here is derived from an EMBL/GenBank/DDBJ whole genome shotgun (WGS) entry which is preliminary data.</text>
</comment>
<evidence type="ECO:0000256" key="1">
    <source>
        <dbReference type="SAM" id="MobiDB-lite"/>
    </source>
</evidence>